<protein>
    <submittedName>
        <fullName evidence="2">Class A beta-lactamase-related serine hydrolase</fullName>
    </submittedName>
</protein>
<dbReference type="Proteomes" id="UP000253918">
    <property type="component" value="Unassembled WGS sequence"/>
</dbReference>
<dbReference type="SUPFAM" id="SSF56601">
    <property type="entry name" value="beta-lactamase/transpeptidase-like"/>
    <property type="match status" value="1"/>
</dbReference>
<keyword evidence="2" id="KW-0378">Hydrolase</keyword>
<accession>A0A369VVP7</accession>
<dbReference type="PANTHER" id="PTHR46825:SF15">
    <property type="entry name" value="BETA-LACTAMASE-RELATED DOMAIN-CONTAINING PROTEIN"/>
    <property type="match status" value="1"/>
</dbReference>
<evidence type="ECO:0000313" key="2">
    <source>
        <dbReference type="EMBL" id="RDE05919.1"/>
    </source>
</evidence>
<dbReference type="PANTHER" id="PTHR46825">
    <property type="entry name" value="D-ALANYL-D-ALANINE-CARBOXYPEPTIDASE/ENDOPEPTIDASE AMPH"/>
    <property type="match status" value="1"/>
</dbReference>
<dbReference type="Gene3D" id="3.40.710.10">
    <property type="entry name" value="DD-peptidase/beta-lactamase superfamily"/>
    <property type="match status" value="1"/>
</dbReference>
<organism evidence="2 3">
    <name type="scientific">Sphingomonas aracearum</name>
    <dbReference type="NCBI Taxonomy" id="2283317"/>
    <lineage>
        <taxon>Bacteria</taxon>
        <taxon>Pseudomonadati</taxon>
        <taxon>Pseudomonadota</taxon>
        <taxon>Alphaproteobacteria</taxon>
        <taxon>Sphingomonadales</taxon>
        <taxon>Sphingomonadaceae</taxon>
        <taxon>Sphingomonas</taxon>
    </lineage>
</organism>
<gene>
    <name evidence="2" type="ORF">DVW87_12085</name>
</gene>
<dbReference type="EMBL" id="QQNB01000002">
    <property type="protein sequence ID" value="RDE05919.1"/>
    <property type="molecule type" value="Genomic_DNA"/>
</dbReference>
<dbReference type="OrthoDB" id="119951at2"/>
<proteinExistence type="predicted"/>
<reference evidence="2 3" key="1">
    <citation type="submission" date="2018-07" db="EMBL/GenBank/DDBJ databases">
        <title>a novel species of Sphingomonas isolated from the rhizosphere soil of Araceae plant.</title>
        <authorList>
            <person name="Zhiyong W."/>
            <person name="Qinglan Z."/>
            <person name="Zhiwei F."/>
            <person name="Ding X."/>
            <person name="Gejiao W."/>
            <person name="Shixue Z."/>
        </authorList>
    </citation>
    <scope>NUCLEOTIDE SEQUENCE [LARGE SCALE GENOMIC DNA]</scope>
    <source>
        <strain evidence="2 3">WZY 27</strain>
    </source>
</reference>
<dbReference type="InterPro" id="IPR012338">
    <property type="entry name" value="Beta-lactam/transpept-like"/>
</dbReference>
<dbReference type="InterPro" id="IPR001466">
    <property type="entry name" value="Beta-lactam-related"/>
</dbReference>
<evidence type="ECO:0000259" key="1">
    <source>
        <dbReference type="Pfam" id="PF00144"/>
    </source>
</evidence>
<dbReference type="InterPro" id="IPR050491">
    <property type="entry name" value="AmpC-like"/>
</dbReference>
<feature type="domain" description="Beta-lactamase-related" evidence="1">
    <location>
        <begin position="71"/>
        <end position="395"/>
    </location>
</feature>
<comment type="caution">
    <text evidence="2">The sequence shown here is derived from an EMBL/GenBank/DDBJ whole genome shotgun (WGS) entry which is preliminary data.</text>
</comment>
<sequence>MHAPLSPPRRQTSRRVLWAAIAVLLLLIALAIGLRLAHRGSSVTQMVPPKPVGGPVVQDTPARVDYKRLQERIALLMQDRDTVGLAVGAVERGKVRFLGGFGETEAGSGDRVTPDTVFRWASLSKGVAATLVARLAEQKRLSLEAPLRSMGTSLTLPGDWSRVTVANLLSHRVGVVRNAWDDRLEAGEDPALIRSQLGTLPLYCKPGTCYAYQNIAYDASSEIVRRVTGGSYADAAHRLLFGPLGMSSATIGRQGLETAPSWARPHHPGKHEIHNNDIYYNIPAAGGVNSSIKDLTRWMLAQMGGAPTVLSPAVLEELHRPRVSTPPHGARGAMDRALTNAHYGLGWRSFDYAGHHLVGHRGSVDGYGSLILFDPQDRSGIVMLWNDTRQTPSRLQLEFFDMLYGLPPIDWLDLKPRK</sequence>
<dbReference type="AlphaFoldDB" id="A0A369VVP7"/>
<keyword evidence="3" id="KW-1185">Reference proteome</keyword>
<dbReference type="Pfam" id="PF00144">
    <property type="entry name" value="Beta-lactamase"/>
    <property type="match status" value="1"/>
</dbReference>
<name>A0A369VVP7_9SPHN</name>
<dbReference type="GO" id="GO:0016787">
    <property type="term" value="F:hydrolase activity"/>
    <property type="evidence" value="ECO:0007669"/>
    <property type="project" value="UniProtKB-KW"/>
</dbReference>
<evidence type="ECO:0000313" key="3">
    <source>
        <dbReference type="Proteomes" id="UP000253918"/>
    </source>
</evidence>